<dbReference type="PIRSF" id="PIRSF033093">
    <property type="entry name" value="UCP_ML1119"/>
    <property type="match status" value="1"/>
</dbReference>
<proteinExistence type="predicted"/>
<dbReference type="InterPro" id="IPR029052">
    <property type="entry name" value="Metallo-depent_PP-like"/>
</dbReference>
<dbReference type="Gene3D" id="3.60.21.10">
    <property type="match status" value="1"/>
</dbReference>
<keyword evidence="2" id="KW-0378">Hydrolase</keyword>
<feature type="domain" description="Calcineurin-like phosphoesterase" evidence="1">
    <location>
        <begin position="3"/>
        <end position="112"/>
    </location>
</feature>
<dbReference type="OrthoDB" id="9773856at2"/>
<dbReference type="STRING" id="366533.SAMN05444339_104309"/>
<dbReference type="EMBL" id="FQUE01000004">
    <property type="protein sequence ID" value="SHF26857.1"/>
    <property type="molecule type" value="Genomic_DNA"/>
</dbReference>
<dbReference type="PANTHER" id="PTHR30337">
    <property type="entry name" value="COMPONENT OF ATP-DEPENDENT DSDNA EXONUCLEASE"/>
    <property type="match status" value="1"/>
</dbReference>
<gene>
    <name evidence="2" type="ORF">SAMN05444339_104309</name>
</gene>
<name>A0A1M5A9U3_LOKAT</name>
<keyword evidence="2" id="KW-0269">Exonuclease</keyword>
<dbReference type="SUPFAM" id="SSF56300">
    <property type="entry name" value="Metallo-dependent phosphatases"/>
    <property type="match status" value="1"/>
</dbReference>
<evidence type="ECO:0000313" key="2">
    <source>
        <dbReference type="EMBL" id="SHF26857.1"/>
    </source>
</evidence>
<keyword evidence="3" id="KW-1185">Reference proteome</keyword>
<dbReference type="InterPro" id="IPR050535">
    <property type="entry name" value="DNA_Repair-Maintenance_Comp"/>
</dbReference>
<dbReference type="RefSeq" id="WP_072857331.1">
    <property type="nucleotide sequence ID" value="NZ_FQUE01000004.1"/>
</dbReference>
<organism evidence="2 3">
    <name type="scientific">Loktanella atrilutea</name>
    <dbReference type="NCBI Taxonomy" id="366533"/>
    <lineage>
        <taxon>Bacteria</taxon>
        <taxon>Pseudomonadati</taxon>
        <taxon>Pseudomonadota</taxon>
        <taxon>Alphaproteobacteria</taxon>
        <taxon>Rhodobacterales</taxon>
        <taxon>Roseobacteraceae</taxon>
        <taxon>Loktanella</taxon>
    </lineage>
</organism>
<dbReference type="InterPro" id="IPR004843">
    <property type="entry name" value="Calcineurin-like_PHP"/>
</dbReference>
<reference evidence="3" key="1">
    <citation type="submission" date="2016-11" db="EMBL/GenBank/DDBJ databases">
        <authorList>
            <person name="Varghese N."/>
            <person name="Submissions S."/>
        </authorList>
    </citation>
    <scope>NUCLEOTIDE SEQUENCE [LARGE SCALE GENOMIC DNA]</scope>
    <source>
        <strain evidence="3">DSM 29326</strain>
    </source>
</reference>
<keyword evidence="2" id="KW-0540">Nuclease</keyword>
<evidence type="ECO:0000259" key="1">
    <source>
        <dbReference type="Pfam" id="PF00149"/>
    </source>
</evidence>
<dbReference type="Pfam" id="PF00149">
    <property type="entry name" value="Metallophos"/>
    <property type="match status" value="1"/>
</dbReference>
<protein>
    <submittedName>
        <fullName evidence="2">DNA repair exonuclease SbcCD nuclease subunit</fullName>
    </submittedName>
</protein>
<dbReference type="PANTHER" id="PTHR30337:SF0">
    <property type="entry name" value="NUCLEASE SBCCD SUBUNIT D"/>
    <property type="match status" value="1"/>
</dbReference>
<sequence length="376" mass="40242">MPFRFIHTSDLHLGTRFAHIPEPADGSIRGRLREARHGAIGRIAAAARDHGATDVLVAGDTFDTPTPSPGVVRQALAAMAEDRTIRWWLLPGNHDNLREGEPLWDMIRHDAPDNVTGIAAYNAIALSPVATLLPCPVVWRSSGVDPTEPLTTMPSEEGTLRIGLAHGGVTDFTDAGANIPPDRDRSARLDYLALGDWHGRVAIGPRVQYSGSPEQDRFKHGQRGVCLAVTLDGPGAAPVVEEIATGAFLWQELTLDMTPGTEAGPTLADLLPAAGRRDLLLRVHATGRAGLPAQVALRRAADRAGPDFAHFELQTAALRTQYDVADLDEIDRGGALRLAADSLKDAAEDAALPQEARDVAADALARLYAIVKEDEL</sequence>
<dbReference type="Proteomes" id="UP000183987">
    <property type="component" value="Unassembled WGS sequence"/>
</dbReference>
<dbReference type="InterPro" id="IPR014577">
    <property type="entry name" value="UCP033093_metalloPase"/>
</dbReference>
<evidence type="ECO:0000313" key="3">
    <source>
        <dbReference type="Proteomes" id="UP000183987"/>
    </source>
</evidence>
<accession>A0A1M5A9U3</accession>
<dbReference type="GO" id="GO:0004527">
    <property type="term" value="F:exonuclease activity"/>
    <property type="evidence" value="ECO:0007669"/>
    <property type="project" value="UniProtKB-KW"/>
</dbReference>
<dbReference type="AlphaFoldDB" id="A0A1M5A9U3"/>